<dbReference type="HAMAP" id="MF_00197">
    <property type="entry name" value="DAP_epimerase"/>
    <property type="match status" value="1"/>
</dbReference>
<dbReference type="Gene3D" id="3.10.310.10">
    <property type="entry name" value="Diaminopimelate Epimerase, Chain A, domain 1"/>
    <property type="match status" value="2"/>
</dbReference>
<evidence type="ECO:0000256" key="2">
    <source>
        <dbReference type="ARBA" id="ARBA00010219"/>
    </source>
</evidence>
<keyword evidence="5 9" id="KW-0028">Amino-acid biosynthesis</keyword>
<evidence type="ECO:0000256" key="6">
    <source>
        <dbReference type="ARBA" id="ARBA00023154"/>
    </source>
</evidence>
<dbReference type="FunFam" id="3.10.310.10:FF:000001">
    <property type="entry name" value="Diaminopimelate epimerase"/>
    <property type="match status" value="1"/>
</dbReference>
<dbReference type="OrthoDB" id="9805408at2"/>
<keyword evidence="4 9" id="KW-0963">Cytoplasm</keyword>
<feature type="binding site" evidence="9">
    <location>
        <begin position="80"/>
        <end position="81"/>
    </location>
    <ligand>
        <name>substrate</name>
    </ligand>
</feature>
<feature type="binding site" evidence="9">
    <location>
        <begin position="224"/>
        <end position="225"/>
    </location>
    <ligand>
        <name>substrate</name>
    </ligand>
</feature>
<dbReference type="GO" id="GO:0009089">
    <property type="term" value="P:lysine biosynthetic process via diaminopimelate"/>
    <property type="evidence" value="ECO:0007669"/>
    <property type="project" value="UniProtKB-UniRule"/>
</dbReference>
<dbReference type="GO" id="GO:0008837">
    <property type="term" value="F:diaminopimelate epimerase activity"/>
    <property type="evidence" value="ECO:0007669"/>
    <property type="project" value="UniProtKB-UniRule"/>
</dbReference>
<dbReference type="Proteomes" id="UP000006764">
    <property type="component" value="Chromosome"/>
</dbReference>
<organism evidence="11 12">
    <name type="scientific">Isoalcanivorax pacificus W11-5</name>
    <dbReference type="NCBI Taxonomy" id="391936"/>
    <lineage>
        <taxon>Bacteria</taxon>
        <taxon>Pseudomonadati</taxon>
        <taxon>Pseudomonadota</taxon>
        <taxon>Gammaproteobacteria</taxon>
        <taxon>Oceanospirillales</taxon>
        <taxon>Alcanivoracaceae</taxon>
        <taxon>Isoalcanivorax</taxon>
    </lineage>
</organism>
<evidence type="ECO:0000313" key="11">
    <source>
        <dbReference type="EMBL" id="AJD46668.1"/>
    </source>
</evidence>
<accession>A0A0B4XJC8</accession>
<evidence type="ECO:0000256" key="9">
    <source>
        <dbReference type="HAMAP-Rule" id="MF_00197"/>
    </source>
</evidence>
<feature type="active site" description="Proton acceptor" evidence="9">
    <location>
        <position position="223"/>
    </location>
</feature>
<dbReference type="InterPro" id="IPR001653">
    <property type="entry name" value="DAP_epimerase_DapF"/>
</dbReference>
<evidence type="ECO:0000256" key="1">
    <source>
        <dbReference type="ARBA" id="ARBA00005196"/>
    </source>
</evidence>
<dbReference type="PANTHER" id="PTHR31689:SF0">
    <property type="entry name" value="DIAMINOPIMELATE EPIMERASE"/>
    <property type="match status" value="1"/>
</dbReference>
<dbReference type="NCBIfam" id="TIGR00652">
    <property type="entry name" value="DapF"/>
    <property type="match status" value="1"/>
</dbReference>
<feature type="binding site" evidence="9">
    <location>
        <position position="163"/>
    </location>
    <ligand>
        <name>substrate</name>
    </ligand>
</feature>
<gene>
    <name evidence="9" type="primary">dapF</name>
    <name evidence="11" type="ORF">S7S_01220</name>
</gene>
<evidence type="ECO:0000256" key="7">
    <source>
        <dbReference type="ARBA" id="ARBA00023235"/>
    </source>
</evidence>
<dbReference type="AlphaFoldDB" id="A0A0B4XJC8"/>
<feature type="binding site" evidence="9">
    <location>
        <position position="70"/>
    </location>
    <ligand>
        <name>substrate</name>
    </ligand>
</feature>
<reference evidence="11 12" key="1">
    <citation type="journal article" date="2012" name="J. Bacteriol.">
        <title>Genome sequence of an alkane-degrading bacterium, Alcanivorax pacificus type strain W11-5, isolated from deep sea sediment.</title>
        <authorList>
            <person name="Lai Q."/>
            <person name="Shao Z."/>
        </authorList>
    </citation>
    <scope>NUCLEOTIDE SEQUENCE [LARGE SCALE GENOMIC DNA]</scope>
    <source>
        <strain evidence="11 12">W11-5</strain>
    </source>
</reference>
<feature type="active site" evidence="10">
    <location>
        <position position="79"/>
    </location>
</feature>
<comment type="similarity">
    <text evidence="2 9">Belongs to the diaminopimelate epimerase family.</text>
</comment>
<dbReference type="PROSITE" id="PS01326">
    <property type="entry name" value="DAP_EPIMERASE"/>
    <property type="match status" value="1"/>
</dbReference>
<dbReference type="RefSeq" id="WP_008736182.1">
    <property type="nucleotide sequence ID" value="NZ_CP004387.1"/>
</dbReference>
<feature type="binding site" evidence="9">
    <location>
        <position position="196"/>
    </location>
    <ligand>
        <name>substrate</name>
    </ligand>
</feature>
<comment type="pathway">
    <text evidence="1 9">Amino-acid biosynthesis; L-lysine biosynthesis via DAP pathway; DL-2,6-diaminopimelate from LL-2,6-diaminopimelate: step 1/1.</text>
</comment>
<keyword evidence="12" id="KW-1185">Reference proteome</keyword>
<dbReference type="EMBL" id="CP004387">
    <property type="protein sequence ID" value="AJD46668.1"/>
    <property type="molecule type" value="Genomic_DNA"/>
</dbReference>
<feature type="active site" description="Proton donor" evidence="9">
    <location>
        <position position="79"/>
    </location>
</feature>
<dbReference type="Pfam" id="PF01678">
    <property type="entry name" value="DAP_epimerase"/>
    <property type="match status" value="2"/>
</dbReference>
<dbReference type="GO" id="GO:0005829">
    <property type="term" value="C:cytosol"/>
    <property type="evidence" value="ECO:0007669"/>
    <property type="project" value="TreeGrafter"/>
</dbReference>
<evidence type="ECO:0000256" key="10">
    <source>
        <dbReference type="PROSITE-ProRule" id="PRU10125"/>
    </source>
</evidence>
<name>A0A0B4XJC8_9GAMM</name>
<dbReference type="STRING" id="391936.S7S_01220"/>
<feature type="binding site" evidence="9">
    <location>
        <position position="51"/>
    </location>
    <ligand>
        <name>substrate</name>
    </ligand>
</feature>
<proteinExistence type="inferred from homology"/>
<comment type="subunit">
    <text evidence="9">Homodimer.</text>
</comment>
<comment type="subcellular location">
    <subcellularLocation>
        <location evidence="9">Cytoplasm</location>
    </subcellularLocation>
</comment>
<feature type="site" description="Could be important to modulate the pK values of the two catalytic cysteine residues" evidence="9">
    <location>
        <position position="165"/>
    </location>
</feature>
<sequence length="284" mass="30759">MDLKFTKMHGLGNDFMVLDGIRQSLPEDGPPLSPEAMRRLADRHFGVGFDQLLIVQPPRGDADFRYRIFNADGSEVSQCGNGARCFARFVRDEGLTNKHEIRVETANGQMTLRLTDDGLVTVNMGPPRWALEDIPFRASAVADTYILVAGQNAYEISAVGLGNPHCVMLVENVDTAPVETVGPLLESHPDFPERVNVGFMQLVDRSHIRLRVFERGSGETLACGSGACAAVVCGQKRGLLDDTVEVSLAGGTLRVHYDGTNGVLMTGPASRVYDGVIRDTSGKA</sequence>
<feature type="binding site" evidence="9">
    <location>
        <position position="13"/>
    </location>
    <ligand>
        <name>substrate</name>
    </ligand>
</feature>
<feature type="site" description="Important for dimerization" evidence="9">
    <location>
        <position position="273"/>
    </location>
</feature>
<comment type="catalytic activity">
    <reaction evidence="8 9">
        <text>(2S,6S)-2,6-diaminopimelate = meso-2,6-diaminopimelate</text>
        <dbReference type="Rhea" id="RHEA:15393"/>
        <dbReference type="ChEBI" id="CHEBI:57609"/>
        <dbReference type="ChEBI" id="CHEBI:57791"/>
        <dbReference type="EC" id="5.1.1.7"/>
    </reaction>
</comment>
<evidence type="ECO:0000256" key="8">
    <source>
        <dbReference type="ARBA" id="ARBA00051712"/>
    </source>
</evidence>
<dbReference type="SUPFAM" id="SSF54506">
    <property type="entry name" value="Diaminopimelate epimerase-like"/>
    <property type="match status" value="1"/>
</dbReference>
<evidence type="ECO:0000256" key="4">
    <source>
        <dbReference type="ARBA" id="ARBA00022490"/>
    </source>
</evidence>
<evidence type="ECO:0000256" key="5">
    <source>
        <dbReference type="ARBA" id="ARBA00022605"/>
    </source>
</evidence>
<dbReference type="PANTHER" id="PTHR31689">
    <property type="entry name" value="DIAMINOPIMELATE EPIMERASE, CHLOROPLASTIC"/>
    <property type="match status" value="1"/>
</dbReference>
<dbReference type="HOGENOM" id="CLU_053306_1_1_6"/>
<protein>
    <recommendedName>
        <fullName evidence="3 9">Diaminopimelate epimerase</fullName>
        <shortName evidence="9">DAP epimerase</shortName>
        <ecNumber evidence="3 9">5.1.1.7</ecNumber>
    </recommendedName>
    <alternativeName>
        <fullName evidence="9">PLP-independent amino acid racemase</fullName>
    </alternativeName>
</protein>
<feature type="site" description="Could be important to modulate the pK values of the two catalytic cysteine residues" evidence="9">
    <location>
        <position position="214"/>
    </location>
</feature>
<keyword evidence="7 9" id="KW-0413">Isomerase</keyword>
<evidence type="ECO:0000313" key="12">
    <source>
        <dbReference type="Proteomes" id="UP000006764"/>
    </source>
</evidence>
<dbReference type="InterPro" id="IPR018510">
    <property type="entry name" value="DAP_epimerase_AS"/>
</dbReference>
<dbReference type="UniPathway" id="UPA00034">
    <property type="reaction ID" value="UER00025"/>
</dbReference>
<dbReference type="KEGG" id="apac:S7S_01220"/>
<evidence type="ECO:0000256" key="3">
    <source>
        <dbReference type="ARBA" id="ARBA00013080"/>
    </source>
</evidence>
<keyword evidence="6 9" id="KW-0457">Lysine biosynthesis</keyword>
<comment type="function">
    <text evidence="9">Catalyzes the stereoinversion of LL-2,6-diaminopimelate (L,L-DAP) to meso-diaminopimelate (meso-DAP), a precursor of L-lysine and an essential component of the bacterial peptidoglycan.</text>
</comment>
<dbReference type="EC" id="5.1.1.7" evidence="3 9"/>
<feature type="binding site" evidence="9">
    <location>
        <begin position="214"/>
        <end position="215"/>
    </location>
    <ligand>
        <name>substrate</name>
    </ligand>
</feature>